<dbReference type="RefSeq" id="WP_139176800.1">
    <property type="nucleotide sequence ID" value="NZ_FOIU01000001.1"/>
</dbReference>
<protein>
    <recommendedName>
        <fullName evidence="3">FecR family protein</fullName>
    </recommendedName>
</protein>
<proteinExistence type="predicted"/>
<reference evidence="2" key="1">
    <citation type="submission" date="2016-10" db="EMBL/GenBank/DDBJ databases">
        <authorList>
            <person name="Varghese N."/>
            <person name="Submissions S."/>
        </authorList>
    </citation>
    <scope>NUCLEOTIDE SEQUENCE [LARGE SCALE GENOMIC DNA]</scope>
    <source>
        <strain evidence="2">DSM 17724</strain>
    </source>
</reference>
<keyword evidence="2" id="KW-1185">Reference proteome</keyword>
<gene>
    <name evidence="1" type="ORF">SAMN05421841_1836</name>
</gene>
<organism evidence="1 2">
    <name type="scientific">Chryseobacterium wanjuense</name>
    <dbReference type="NCBI Taxonomy" id="356305"/>
    <lineage>
        <taxon>Bacteria</taxon>
        <taxon>Pseudomonadati</taxon>
        <taxon>Bacteroidota</taxon>
        <taxon>Flavobacteriia</taxon>
        <taxon>Flavobacteriales</taxon>
        <taxon>Weeksellaceae</taxon>
        <taxon>Chryseobacterium group</taxon>
        <taxon>Chryseobacterium</taxon>
    </lineage>
</organism>
<dbReference type="Gene3D" id="2.60.120.1440">
    <property type="match status" value="1"/>
</dbReference>
<dbReference type="STRING" id="356305.SAMN05421841_1836"/>
<evidence type="ECO:0000313" key="2">
    <source>
        <dbReference type="Proteomes" id="UP000199469"/>
    </source>
</evidence>
<dbReference type="OrthoDB" id="9831748at2"/>
<evidence type="ECO:0008006" key="3">
    <source>
        <dbReference type="Google" id="ProtNLM"/>
    </source>
</evidence>
<dbReference type="EMBL" id="FOIU01000001">
    <property type="protein sequence ID" value="SEW25132.1"/>
    <property type="molecule type" value="Genomic_DNA"/>
</dbReference>
<sequence>MYTRIINQYMKHCFLWLIAAFLPFLFLGCEKPDLYNTSTAENTPMIAALDNGFRIMINKHSELRCRARDARVFIKGGAFVKVDSAERAHTPVQIVLGDVELETTDAELNIDSYDLSSGKGKLTILKGLVKFKNKLIDTSLTSGGFWFGSNRLDSTIDWQPELEIKWLDNLYRFGSLNVHDLAYGLNLFYRVETDYKEIEEDPSAIFLDVNFDIREPVTVFLERLQKNTEFKIDYTRYYSTVTITKQ</sequence>
<dbReference type="Proteomes" id="UP000199469">
    <property type="component" value="Unassembled WGS sequence"/>
</dbReference>
<dbReference type="PROSITE" id="PS51257">
    <property type="entry name" value="PROKAR_LIPOPROTEIN"/>
    <property type="match status" value="1"/>
</dbReference>
<evidence type="ECO:0000313" key="1">
    <source>
        <dbReference type="EMBL" id="SEW25132.1"/>
    </source>
</evidence>
<dbReference type="AlphaFoldDB" id="A0A1I0QE07"/>
<accession>A0A1I0QE07</accession>
<name>A0A1I0QE07_9FLAO</name>